<dbReference type="Proteomes" id="UP000659767">
    <property type="component" value="Unassembled WGS sequence"/>
</dbReference>
<keyword evidence="3 5" id="KW-0418">Kinase</keyword>
<dbReference type="Pfam" id="PF00294">
    <property type="entry name" value="PfkB"/>
    <property type="match status" value="1"/>
</dbReference>
<feature type="domain" description="Carbohydrate kinase PfkB" evidence="4">
    <location>
        <begin position="32"/>
        <end position="295"/>
    </location>
</feature>
<dbReference type="InterPro" id="IPR029056">
    <property type="entry name" value="Ribokinase-like"/>
</dbReference>
<keyword evidence="6" id="KW-1185">Reference proteome</keyword>
<dbReference type="InterPro" id="IPR002173">
    <property type="entry name" value="Carboh/pur_kinase_PfkB_CS"/>
</dbReference>
<accession>A0ABQ2T163</accession>
<dbReference type="PANTHER" id="PTHR43320">
    <property type="entry name" value="SUGAR KINASE"/>
    <property type="match status" value="1"/>
</dbReference>
<dbReference type="InterPro" id="IPR052700">
    <property type="entry name" value="Carb_kinase_PfkB-like"/>
</dbReference>
<evidence type="ECO:0000313" key="6">
    <source>
        <dbReference type="Proteomes" id="UP000659767"/>
    </source>
</evidence>
<keyword evidence="2" id="KW-0808">Transferase</keyword>
<dbReference type="PRINTS" id="PR00990">
    <property type="entry name" value="RIBOKINASE"/>
</dbReference>
<dbReference type="Gene3D" id="3.40.1190.20">
    <property type="match status" value="1"/>
</dbReference>
<dbReference type="InterPro" id="IPR011611">
    <property type="entry name" value="PfkB_dom"/>
</dbReference>
<evidence type="ECO:0000313" key="5">
    <source>
        <dbReference type="EMBL" id="GGS44489.1"/>
    </source>
</evidence>
<comment type="caution">
    <text evidence="5">The sequence shown here is derived from an EMBL/GenBank/DDBJ whole genome shotgun (WGS) entry which is preliminary data.</text>
</comment>
<dbReference type="CDD" id="cd01942">
    <property type="entry name" value="ribokinase_group_A"/>
    <property type="match status" value="1"/>
</dbReference>
<name>A0ABQ2T163_STRBA</name>
<evidence type="ECO:0000256" key="2">
    <source>
        <dbReference type="ARBA" id="ARBA00022679"/>
    </source>
</evidence>
<dbReference type="EMBL" id="BMSZ01000004">
    <property type="protein sequence ID" value="GGS44489.1"/>
    <property type="molecule type" value="Genomic_DNA"/>
</dbReference>
<gene>
    <name evidence="5" type="ORF">GCM10010253_18240</name>
</gene>
<dbReference type="SUPFAM" id="SSF53613">
    <property type="entry name" value="Ribokinase-like"/>
    <property type="match status" value="1"/>
</dbReference>
<dbReference type="GO" id="GO:0016301">
    <property type="term" value="F:kinase activity"/>
    <property type="evidence" value="ECO:0007669"/>
    <property type="project" value="UniProtKB-KW"/>
</dbReference>
<evidence type="ECO:0000256" key="1">
    <source>
        <dbReference type="ARBA" id="ARBA00010688"/>
    </source>
</evidence>
<dbReference type="PANTHER" id="PTHR43320:SF3">
    <property type="entry name" value="CARBOHYDRATE KINASE PFKB DOMAIN-CONTAINING PROTEIN"/>
    <property type="match status" value="1"/>
</dbReference>
<dbReference type="PROSITE" id="PS00583">
    <property type="entry name" value="PFKB_KINASES_1"/>
    <property type="match status" value="1"/>
</dbReference>
<proteinExistence type="inferred from homology"/>
<sequence length="328" mass="35072">MRIAVTGSIATDHLMVFPGRFADQLITERPARLSLSFAADSLEIRRGGSAANIAVALGRLGLGPVLAGAVGADFAGYRAWLHDNGVDTELVRVSESLHTARFVCTTDADQNQIAAFYSGAMAEAREITLASTARRVGGIDLVVIAPNDPEAMRRHTDECRRLGLGFAADPSQQLARLDGKETRRLVDGARFLFTNEYEAALLLQRSGWSRGDVLARVGTWITTRGADGATVARTDGPTLRIPAVPTERPADPTGVGDAFRAGFLAGVGWRWPYERAAQFGCAMATTVLESVGPQEYTLSLAVLVRGIKEAYGPTAASEIEERLACVRA</sequence>
<evidence type="ECO:0000256" key="3">
    <source>
        <dbReference type="ARBA" id="ARBA00022777"/>
    </source>
</evidence>
<dbReference type="RefSeq" id="WP_069738588.1">
    <property type="nucleotide sequence ID" value="NZ_BMSZ01000004.1"/>
</dbReference>
<protein>
    <submittedName>
        <fullName evidence="5">Kinase</fullName>
    </submittedName>
</protein>
<organism evidence="5 6">
    <name type="scientific">Streptomyces badius</name>
    <dbReference type="NCBI Taxonomy" id="1941"/>
    <lineage>
        <taxon>Bacteria</taxon>
        <taxon>Bacillati</taxon>
        <taxon>Actinomycetota</taxon>
        <taxon>Actinomycetes</taxon>
        <taxon>Kitasatosporales</taxon>
        <taxon>Streptomycetaceae</taxon>
        <taxon>Streptomyces</taxon>
    </lineage>
</organism>
<comment type="similarity">
    <text evidence="1">Belongs to the carbohydrate kinase PfkB family.</text>
</comment>
<evidence type="ECO:0000259" key="4">
    <source>
        <dbReference type="Pfam" id="PF00294"/>
    </source>
</evidence>
<dbReference type="InterPro" id="IPR002139">
    <property type="entry name" value="Ribo/fructo_kinase"/>
</dbReference>
<reference evidence="6" key="1">
    <citation type="journal article" date="2019" name="Int. J. Syst. Evol. Microbiol.">
        <title>The Global Catalogue of Microorganisms (GCM) 10K type strain sequencing project: providing services to taxonomists for standard genome sequencing and annotation.</title>
        <authorList>
            <consortium name="The Broad Institute Genomics Platform"/>
            <consortium name="The Broad Institute Genome Sequencing Center for Infectious Disease"/>
            <person name="Wu L."/>
            <person name="Ma J."/>
        </authorList>
    </citation>
    <scope>NUCLEOTIDE SEQUENCE [LARGE SCALE GENOMIC DNA]</scope>
    <source>
        <strain evidence="6">JCM 4350</strain>
    </source>
</reference>